<dbReference type="AlphaFoldDB" id="A0AAW7QZ15"/>
<dbReference type="GO" id="GO:0005829">
    <property type="term" value="C:cytosol"/>
    <property type="evidence" value="ECO:0007669"/>
    <property type="project" value="TreeGrafter"/>
</dbReference>
<dbReference type="GO" id="GO:0006567">
    <property type="term" value="P:L-threonine catabolic process"/>
    <property type="evidence" value="ECO:0007669"/>
    <property type="project" value="TreeGrafter"/>
</dbReference>
<evidence type="ECO:0000256" key="3">
    <source>
        <dbReference type="ARBA" id="ARBA00011881"/>
    </source>
</evidence>
<comment type="caution">
    <text evidence="6">The sequence shown here is derived from an EMBL/GenBank/DDBJ whole genome shotgun (WGS) entry which is preliminary data.</text>
</comment>
<dbReference type="PANTHER" id="PTHR48097:SF9">
    <property type="entry name" value="L-THREONINE ALDOLASE"/>
    <property type="match status" value="1"/>
</dbReference>
<evidence type="ECO:0000313" key="7">
    <source>
        <dbReference type="EMBL" id="MDN7130223.1"/>
    </source>
</evidence>
<protein>
    <submittedName>
        <fullName evidence="6">Threonine aldolase</fullName>
    </submittedName>
</protein>
<dbReference type="GO" id="GO:0008732">
    <property type="term" value="F:L-allo-threonine aldolase activity"/>
    <property type="evidence" value="ECO:0007669"/>
    <property type="project" value="TreeGrafter"/>
</dbReference>
<keyword evidence="4" id="KW-0663">Pyridoxal phosphate</keyword>
<name>A0AAW7QZ15_9GAMM</name>
<evidence type="ECO:0000256" key="4">
    <source>
        <dbReference type="ARBA" id="ARBA00022898"/>
    </source>
</evidence>
<dbReference type="Proteomes" id="UP001169492">
    <property type="component" value="Unassembled WGS sequence"/>
</dbReference>
<dbReference type="SUPFAM" id="SSF53383">
    <property type="entry name" value="PLP-dependent transferases"/>
    <property type="match status" value="1"/>
</dbReference>
<organism evidence="6 9">
    <name type="scientific">Pseudidiomarina terrestris</name>
    <dbReference type="NCBI Taxonomy" id="2820060"/>
    <lineage>
        <taxon>Bacteria</taxon>
        <taxon>Pseudomonadati</taxon>
        <taxon>Pseudomonadota</taxon>
        <taxon>Gammaproteobacteria</taxon>
        <taxon>Alteromonadales</taxon>
        <taxon>Idiomarinaceae</taxon>
        <taxon>Pseudidiomarina</taxon>
    </lineage>
</organism>
<dbReference type="EMBL" id="JAGGJB010000006">
    <property type="protein sequence ID" value="MDN7125465.1"/>
    <property type="molecule type" value="Genomic_DNA"/>
</dbReference>
<comment type="cofactor">
    <cofactor evidence="1">
        <name>pyridoxal 5'-phosphate</name>
        <dbReference type="ChEBI" id="CHEBI:597326"/>
    </cofactor>
</comment>
<comment type="subunit">
    <text evidence="3">Homotetramer.</text>
</comment>
<feature type="domain" description="Aromatic amino acid beta-eliminating lyase/threonine aldolase" evidence="5">
    <location>
        <begin position="14"/>
        <end position="273"/>
    </location>
</feature>
<dbReference type="EMBL" id="JAGGJC010000004">
    <property type="protein sequence ID" value="MDN7130223.1"/>
    <property type="molecule type" value="Genomic_DNA"/>
</dbReference>
<dbReference type="GO" id="GO:0006545">
    <property type="term" value="P:glycine biosynthetic process"/>
    <property type="evidence" value="ECO:0007669"/>
    <property type="project" value="TreeGrafter"/>
</dbReference>
<dbReference type="InterPro" id="IPR015422">
    <property type="entry name" value="PyrdxlP-dep_Trfase_small"/>
</dbReference>
<evidence type="ECO:0000259" key="5">
    <source>
        <dbReference type="Pfam" id="PF01212"/>
    </source>
</evidence>
<dbReference type="Proteomes" id="UP001169491">
    <property type="component" value="Unassembled WGS sequence"/>
</dbReference>
<evidence type="ECO:0000313" key="8">
    <source>
        <dbReference type="Proteomes" id="UP001169491"/>
    </source>
</evidence>
<gene>
    <name evidence="6" type="ORF">J6I90_11275</name>
    <name evidence="7" type="ORF">J6I92_10090</name>
</gene>
<dbReference type="Gene3D" id="3.90.1150.10">
    <property type="entry name" value="Aspartate Aminotransferase, domain 1"/>
    <property type="match status" value="1"/>
</dbReference>
<evidence type="ECO:0000256" key="1">
    <source>
        <dbReference type="ARBA" id="ARBA00001933"/>
    </source>
</evidence>
<dbReference type="Pfam" id="PF01212">
    <property type="entry name" value="Beta_elim_lyase"/>
    <property type="match status" value="1"/>
</dbReference>
<sequence length="339" mass="36924">MATTLRKLAARAESVAAADVYGSGALIENFEQRLATMLGKPAALFLPSGTLAQPLALRIHSDQRNQRGVALHPSSHLVLHEQDGYQQLWGLQGKLVGQRNKVLTLADIEQLNPAALAALVLELPMREIGGQLPQWQDLLAQVDWARRHNLAVHFDGARLWHCPAYYDKSLAEISALADSVYVSLYKDIGGIAGAVLAGEDDFIAQAKIWSRRAGGNLISFYPYILAAEQGLEENLASITDAVLYAQQLGPLLATVCGVQVNPPQPQAAMFHLHIERDANELANVIADYAEQHEIITLPKPRGIDSEGRAICEISVGRSTMAHPPEFWRKHLAACLTATS</sequence>
<dbReference type="InterPro" id="IPR015424">
    <property type="entry name" value="PyrdxlP-dep_Trfase"/>
</dbReference>
<proteinExistence type="inferred from homology"/>
<dbReference type="Gene3D" id="3.40.640.10">
    <property type="entry name" value="Type I PLP-dependent aspartate aminotransferase-like (Major domain)"/>
    <property type="match status" value="1"/>
</dbReference>
<dbReference type="InterPro" id="IPR001597">
    <property type="entry name" value="ArAA_b-elim_lyase/Thr_aldolase"/>
</dbReference>
<evidence type="ECO:0000313" key="9">
    <source>
        <dbReference type="Proteomes" id="UP001169492"/>
    </source>
</evidence>
<evidence type="ECO:0000313" key="6">
    <source>
        <dbReference type="EMBL" id="MDN7125465.1"/>
    </source>
</evidence>
<evidence type="ECO:0000256" key="2">
    <source>
        <dbReference type="ARBA" id="ARBA00006966"/>
    </source>
</evidence>
<dbReference type="InterPro" id="IPR015421">
    <property type="entry name" value="PyrdxlP-dep_Trfase_major"/>
</dbReference>
<dbReference type="PANTHER" id="PTHR48097">
    <property type="entry name" value="L-THREONINE ALDOLASE-RELATED"/>
    <property type="match status" value="1"/>
</dbReference>
<reference evidence="8 9" key="1">
    <citation type="submission" date="2021-03" db="EMBL/GenBank/DDBJ databases">
        <title>Pseudidiomarina terrestris, a new bacterium isolated from saline soil.</title>
        <authorList>
            <person name="Galisteo C."/>
            <person name="De La Haba R."/>
            <person name="Sanchez-Porro C."/>
            <person name="Ventosa A."/>
        </authorList>
    </citation>
    <scope>NUCLEOTIDE SEQUENCE [LARGE SCALE GENOMIC DNA]</scope>
    <source>
        <strain evidence="6 9">1APP75-32.1</strain>
        <strain evidence="8">1APR75-15</strain>
        <strain evidence="7">1ASR75-15</strain>
    </source>
</reference>
<comment type="similarity">
    <text evidence="2">Belongs to the threonine aldolase family.</text>
</comment>
<accession>A0AAW7QZ15</accession>
<keyword evidence="8" id="KW-1185">Reference proteome</keyword>